<sequence length="739" mass="83048">MGLKQDVVVVNEFTIPLPSSNGKMRGTRGGTPGEFVSRYMARELATESLAPIRRQRTDDFIMRYMAREAATESVSVRDRGTLKRKMTDAQGQGGVAFGYGQVSLSHDQLHAASADIQRLFESGHTVMKTVLSFDQEYLRKHGIIPEDFVCEKRGDYRGHIDQMKLRLAVMHGLTRMGRTLYDDLRYVGVIQVDTEHVHCHLAMVDAGRGSMATDGTQRGKIGDRAKSLLRRGVDAWLDAKQVVRHLTSAIGYERRNVTTFVKRWAHQQMLRESLPQFLLACLPEDRRLWRAGTNHEAMRKPNRVVHQIVREVLDRDGSPMTQAMSEVRAYADHRREAESLSQEQWSRLVSTGEDRIVERSVNAVYGLLRALPDDALRVRTPMLDAMGADYEVIAKRAHAQTDDDDIIGFGFRLRSFASRLDHHTEQRQHYHEMSRVWEAADDQGQAAASSRALYELYLEEEEYHARCASKYRSFLSFTPPSATWYQDWQEVSEYGERVISLESMRRDQSLRRTKDEVEAERIGREVYGQAGGRLVARGDASAVHVLAERVRRMRAKYAGMVEDLRVKLAGKGLRLAVTGDPASGRDTAEVTAAPEYPFEEVKGLDLHHMRYDFAEDVAVGDRTLRAFRQASEKRTAALDAAVAYLVASGQSDSVAELPVSDVRAMANLALTMTDDGTGMLPSHVAELARERAILRRSRTVQLDANLAAELAAQVDEVVLLSHPESEPAASVATIVPERD</sequence>
<proteinExistence type="predicted"/>
<reference evidence="1 2" key="1">
    <citation type="submission" date="2018-11" db="EMBL/GenBank/DDBJ databases">
        <title>Sequencing the genomes of 1000 actinobacteria strains.</title>
        <authorList>
            <person name="Klenk H.-P."/>
        </authorList>
    </citation>
    <scope>NUCLEOTIDE SEQUENCE [LARGE SCALE GENOMIC DNA]</scope>
    <source>
        <strain evidence="1 2">DSM 14012</strain>
    </source>
</reference>
<comment type="caution">
    <text evidence="1">The sequence shown here is derived from an EMBL/GenBank/DDBJ whole genome shotgun (WGS) entry which is preliminary data.</text>
</comment>
<gene>
    <name evidence="1" type="ORF">EDD42_3924</name>
</gene>
<dbReference type="AlphaFoldDB" id="A0A3N2BL15"/>
<evidence type="ECO:0000313" key="2">
    <source>
        <dbReference type="Proteomes" id="UP000266915"/>
    </source>
</evidence>
<dbReference type="RefSeq" id="WP_085514241.1">
    <property type="nucleotide sequence ID" value="NZ_FXAP01000007.1"/>
</dbReference>
<dbReference type="Pfam" id="PF18555">
    <property type="entry name" value="MobL"/>
    <property type="match status" value="1"/>
</dbReference>
<dbReference type="EMBL" id="RKHL01000002">
    <property type="protein sequence ID" value="ROR75973.1"/>
    <property type="molecule type" value="Genomic_DNA"/>
</dbReference>
<evidence type="ECO:0000313" key="1">
    <source>
        <dbReference type="EMBL" id="ROR75973.1"/>
    </source>
</evidence>
<name>A0A3N2BL15_9MICO</name>
<organism evidence="1 2">
    <name type="scientific">Plantibacter flavus</name>
    <dbReference type="NCBI Taxonomy" id="150123"/>
    <lineage>
        <taxon>Bacteria</taxon>
        <taxon>Bacillati</taxon>
        <taxon>Actinomycetota</taxon>
        <taxon>Actinomycetes</taxon>
        <taxon>Micrococcales</taxon>
        <taxon>Microbacteriaceae</taxon>
        <taxon>Plantibacter</taxon>
    </lineage>
</organism>
<dbReference type="InterPro" id="IPR041073">
    <property type="entry name" value="MobL"/>
</dbReference>
<dbReference type="Proteomes" id="UP000266915">
    <property type="component" value="Unassembled WGS sequence"/>
</dbReference>
<protein>
    <submittedName>
        <fullName evidence="1">Uncharacterized protein</fullName>
    </submittedName>
</protein>
<accession>A0A3N2BL15</accession>
<keyword evidence="2" id="KW-1185">Reference proteome</keyword>